<feature type="active site" evidence="4">
    <location>
        <position position="68"/>
    </location>
</feature>
<dbReference type="GO" id="GO:0008270">
    <property type="term" value="F:zinc ion binding"/>
    <property type="evidence" value="ECO:0007669"/>
    <property type="project" value="UniProtKB-UniRule"/>
</dbReference>
<comment type="cofactor">
    <cofactor evidence="4">
        <name>Zn(2+)</name>
        <dbReference type="ChEBI" id="CHEBI:29105"/>
    </cofactor>
    <text evidence="4">Binds 1 zinc ion.</text>
</comment>
<evidence type="ECO:0000256" key="1">
    <source>
        <dbReference type="ARBA" id="ARBA00022490"/>
    </source>
</evidence>
<keyword evidence="1 4" id="KW-0963">Cytoplasm</keyword>
<comment type="subcellular location">
    <subcellularLocation>
        <location evidence="4">Cytoplasm</location>
    </subcellularLocation>
</comment>
<organism evidence="6 7">
    <name type="scientific">Perspicuibacillus lycopersici</name>
    <dbReference type="NCBI Taxonomy" id="1325689"/>
    <lineage>
        <taxon>Bacteria</taxon>
        <taxon>Bacillati</taxon>
        <taxon>Bacillota</taxon>
        <taxon>Bacilli</taxon>
        <taxon>Bacillales</taxon>
        <taxon>Bacillaceae</taxon>
        <taxon>Perspicuibacillus</taxon>
    </lineage>
</organism>
<accession>A0AAE3LRY0</accession>
<proteinExistence type="inferred from homology"/>
<sequence>MNNEQLQILVEKISLDFFNLPFLHQAIFNNRLRTTGGRYLLKSGNIEINKKYYEIHGESELIGIIKHELCHYHLHQRGRGYQHKDKDFKQLATEVGAPRFCTPLPSEHRPTKPITLHYYQCASCRLLYRRKRRVDTKRFVCGKCGGKLIKIARPR</sequence>
<evidence type="ECO:0000259" key="5">
    <source>
        <dbReference type="SMART" id="SM00731"/>
    </source>
</evidence>
<feature type="binding site" evidence="4">
    <location>
        <position position="71"/>
    </location>
    <ligand>
        <name>Zn(2+)</name>
        <dbReference type="ChEBI" id="CHEBI:29105"/>
    </ligand>
</feature>
<protein>
    <recommendedName>
        <fullName evidence="4">Protein SprT-like</fullName>
    </recommendedName>
</protein>
<comment type="similarity">
    <text evidence="4">Belongs to the SprT family.</text>
</comment>
<evidence type="ECO:0000256" key="2">
    <source>
        <dbReference type="ARBA" id="ARBA00022723"/>
    </source>
</evidence>
<dbReference type="AlphaFoldDB" id="A0AAE3LRY0"/>
<dbReference type="SMART" id="SM00731">
    <property type="entry name" value="SprT"/>
    <property type="match status" value="1"/>
</dbReference>
<dbReference type="Pfam" id="PF17283">
    <property type="entry name" value="Zn_ribbon_SprT"/>
    <property type="match status" value="1"/>
</dbReference>
<dbReference type="InterPro" id="IPR023524">
    <property type="entry name" value="Uncharacterised_SprT-like"/>
</dbReference>
<dbReference type="GO" id="GO:0005737">
    <property type="term" value="C:cytoplasm"/>
    <property type="evidence" value="ECO:0007669"/>
    <property type="project" value="UniProtKB-SubCell"/>
</dbReference>
<feature type="binding site" evidence="4">
    <location>
        <position position="67"/>
    </location>
    <ligand>
        <name>Zn(2+)</name>
        <dbReference type="ChEBI" id="CHEBI:29105"/>
    </ligand>
</feature>
<dbReference type="RefSeq" id="WP_263074487.1">
    <property type="nucleotide sequence ID" value="NZ_JAOUSF010000006.1"/>
</dbReference>
<name>A0AAE3LRY0_9BACI</name>
<dbReference type="InterPro" id="IPR006640">
    <property type="entry name" value="SprT-like_domain"/>
</dbReference>
<dbReference type="GO" id="GO:0006950">
    <property type="term" value="P:response to stress"/>
    <property type="evidence" value="ECO:0007669"/>
    <property type="project" value="UniProtKB-ARBA"/>
</dbReference>
<evidence type="ECO:0000313" key="6">
    <source>
        <dbReference type="EMBL" id="MCU9615174.1"/>
    </source>
</evidence>
<gene>
    <name evidence="6" type="ORF">OEV98_16680</name>
</gene>
<dbReference type="Pfam" id="PF10263">
    <property type="entry name" value="SprT-like"/>
    <property type="match status" value="1"/>
</dbReference>
<dbReference type="Proteomes" id="UP001209318">
    <property type="component" value="Unassembled WGS sequence"/>
</dbReference>
<comment type="caution">
    <text evidence="6">The sequence shown here is derived from an EMBL/GenBank/DDBJ whole genome shotgun (WGS) entry which is preliminary data.</text>
</comment>
<dbReference type="NCBIfam" id="NF003339">
    <property type="entry name" value="PRK04351.1"/>
    <property type="match status" value="1"/>
</dbReference>
<keyword evidence="3 4" id="KW-0862">Zinc</keyword>
<evidence type="ECO:0000256" key="4">
    <source>
        <dbReference type="HAMAP-Rule" id="MF_00745"/>
    </source>
</evidence>
<dbReference type="HAMAP" id="MF_00745">
    <property type="entry name" value="SprT_like"/>
    <property type="match status" value="1"/>
</dbReference>
<keyword evidence="7" id="KW-1185">Reference proteome</keyword>
<reference evidence="6" key="1">
    <citation type="submission" date="2022-10" db="EMBL/GenBank/DDBJ databases">
        <title>Description of Fervidibacillus gen. nov. in the family Fervidibacillaceae fam. nov. with two species, Fervidibacillus albus sp. nov., and Fervidibacillus halotolerans sp. nov., isolated from tidal flat sediments.</title>
        <authorList>
            <person name="Kwon K.K."/>
            <person name="Yang S.-H."/>
        </authorList>
    </citation>
    <scope>NUCLEOTIDE SEQUENCE</scope>
    <source>
        <strain evidence="6">JCM 19140</strain>
    </source>
</reference>
<evidence type="ECO:0000313" key="7">
    <source>
        <dbReference type="Proteomes" id="UP001209318"/>
    </source>
</evidence>
<feature type="domain" description="SprT-like" evidence="5">
    <location>
        <begin position="4"/>
        <end position="151"/>
    </location>
</feature>
<evidence type="ECO:0000256" key="3">
    <source>
        <dbReference type="ARBA" id="ARBA00022833"/>
    </source>
</evidence>
<keyword evidence="2 4" id="KW-0479">Metal-binding</keyword>
<dbReference type="InterPro" id="IPR035240">
    <property type="entry name" value="SprT_Zn_ribbon"/>
</dbReference>
<dbReference type="EMBL" id="JAOUSF010000006">
    <property type="protein sequence ID" value="MCU9615174.1"/>
    <property type="molecule type" value="Genomic_DNA"/>
</dbReference>